<feature type="compositionally biased region" description="Basic and acidic residues" evidence="2">
    <location>
        <begin position="620"/>
        <end position="629"/>
    </location>
</feature>
<evidence type="ECO:0000313" key="3">
    <source>
        <dbReference type="Proteomes" id="UP001165740"/>
    </source>
</evidence>
<feature type="region of interest" description="Disordered" evidence="2">
    <location>
        <begin position="475"/>
        <end position="646"/>
    </location>
</feature>
<feature type="compositionally biased region" description="Polar residues" evidence="2">
    <location>
        <begin position="521"/>
        <end position="530"/>
    </location>
</feature>
<dbReference type="RefSeq" id="XP_013068748.2">
    <property type="nucleotide sequence ID" value="XM_013213294.2"/>
</dbReference>
<dbReference type="PANTHER" id="PTHR16487">
    <property type="entry name" value="PPP4R2-RELATED PROTEIN"/>
    <property type="match status" value="1"/>
</dbReference>
<dbReference type="GO" id="GO:0005634">
    <property type="term" value="C:nucleus"/>
    <property type="evidence" value="ECO:0007669"/>
    <property type="project" value="TreeGrafter"/>
</dbReference>
<feature type="region of interest" description="Disordered" evidence="2">
    <location>
        <begin position="253"/>
        <end position="376"/>
    </location>
</feature>
<evidence type="ECO:0000256" key="2">
    <source>
        <dbReference type="SAM" id="MobiDB-lite"/>
    </source>
</evidence>
<feature type="compositionally biased region" description="Acidic residues" evidence="2">
    <location>
        <begin position="269"/>
        <end position="280"/>
    </location>
</feature>
<feature type="region of interest" description="Disordered" evidence="2">
    <location>
        <begin position="400"/>
        <end position="439"/>
    </location>
</feature>
<dbReference type="AlphaFoldDB" id="A0A9U8E1X3"/>
<reference evidence="4" key="1">
    <citation type="submission" date="2025-08" db="UniProtKB">
        <authorList>
            <consortium name="RefSeq"/>
        </authorList>
    </citation>
    <scope>IDENTIFICATION</scope>
</reference>
<dbReference type="OrthoDB" id="341898at2759"/>
<organism evidence="3 4">
    <name type="scientific">Biomphalaria glabrata</name>
    <name type="common">Bloodfluke planorb</name>
    <name type="synonym">Freshwater snail</name>
    <dbReference type="NCBI Taxonomy" id="6526"/>
    <lineage>
        <taxon>Eukaryota</taxon>
        <taxon>Metazoa</taxon>
        <taxon>Spiralia</taxon>
        <taxon>Lophotrochozoa</taxon>
        <taxon>Mollusca</taxon>
        <taxon>Gastropoda</taxon>
        <taxon>Heterobranchia</taxon>
        <taxon>Euthyneura</taxon>
        <taxon>Panpulmonata</taxon>
        <taxon>Hygrophila</taxon>
        <taxon>Lymnaeoidea</taxon>
        <taxon>Planorbidae</taxon>
        <taxon>Biomphalaria</taxon>
    </lineage>
</organism>
<feature type="compositionally biased region" description="Polar residues" evidence="2">
    <location>
        <begin position="308"/>
        <end position="320"/>
    </location>
</feature>
<dbReference type="Proteomes" id="UP001165740">
    <property type="component" value="Chromosome 4"/>
</dbReference>
<evidence type="ECO:0000256" key="1">
    <source>
        <dbReference type="ARBA" id="ARBA00009207"/>
    </source>
</evidence>
<feature type="compositionally biased region" description="Polar residues" evidence="2">
    <location>
        <begin position="400"/>
        <end position="414"/>
    </location>
</feature>
<feature type="compositionally biased region" description="Low complexity" evidence="2">
    <location>
        <begin position="600"/>
        <end position="616"/>
    </location>
</feature>
<dbReference type="OMA" id="MTETSEC"/>
<dbReference type="KEGG" id="bgt:106056515"/>
<feature type="compositionally biased region" description="Polar residues" evidence="2">
    <location>
        <begin position="538"/>
        <end position="562"/>
    </location>
</feature>
<keyword evidence="3" id="KW-1185">Reference proteome</keyword>
<protein>
    <submittedName>
        <fullName evidence="4">Serine/threonine-protein phosphatase 4 regulatory subunit 2-like</fullName>
    </submittedName>
</protein>
<dbReference type="PANTHER" id="PTHR16487:SF0">
    <property type="entry name" value="PROTEIN PHOSPHATASE 4 REGULATORY SUBUNIT 2-RELATED"/>
    <property type="match status" value="1"/>
</dbReference>
<feature type="compositionally biased region" description="Low complexity" evidence="2">
    <location>
        <begin position="286"/>
        <end position="305"/>
    </location>
</feature>
<dbReference type="GO" id="GO:0030289">
    <property type="term" value="C:protein phosphatase 4 complex"/>
    <property type="evidence" value="ECO:0007669"/>
    <property type="project" value="InterPro"/>
</dbReference>
<accession>A0A9U8E1X3</accession>
<dbReference type="GeneID" id="106056515"/>
<feature type="compositionally biased region" description="Low complexity" evidence="2">
    <location>
        <begin position="421"/>
        <end position="439"/>
    </location>
</feature>
<feature type="compositionally biased region" description="Low complexity" evidence="2">
    <location>
        <begin position="574"/>
        <end position="589"/>
    </location>
</feature>
<name>A0A9U8E1X3_BIOGL</name>
<gene>
    <name evidence="4" type="primary">LOC106056515</name>
</gene>
<dbReference type="Pfam" id="PF09184">
    <property type="entry name" value="PPP4R2"/>
    <property type="match status" value="1"/>
</dbReference>
<feature type="compositionally biased region" description="Basic and acidic residues" evidence="2">
    <location>
        <begin position="502"/>
        <end position="513"/>
    </location>
</feature>
<proteinExistence type="inferred from homology"/>
<evidence type="ECO:0000313" key="4">
    <source>
        <dbReference type="RefSeq" id="XP_013068748.2"/>
    </source>
</evidence>
<dbReference type="InterPro" id="IPR015267">
    <property type="entry name" value="PPP4R2"/>
</dbReference>
<feature type="region of interest" description="Disordered" evidence="2">
    <location>
        <begin position="450"/>
        <end position="469"/>
    </location>
</feature>
<feature type="compositionally biased region" description="Polar residues" evidence="2">
    <location>
        <begin position="486"/>
        <end position="495"/>
    </location>
</feature>
<comment type="similarity">
    <text evidence="1">Belongs to the PPP4R2 family.</text>
</comment>
<feature type="compositionally biased region" description="Polar residues" evidence="2">
    <location>
        <begin position="633"/>
        <end position="646"/>
    </location>
</feature>
<dbReference type="GO" id="GO:0005737">
    <property type="term" value="C:cytoplasm"/>
    <property type="evidence" value="ECO:0007669"/>
    <property type="project" value="TreeGrafter"/>
</dbReference>
<sequence length="646" mass="69538">MDNKEDYLDALTVFSKNPTPEIPHILEQYLNGVAKNGETLFHWPLLKPLIVSKMEQVIAELRKGLSAENIPTRPNVENVQFDVMHKRIMDSIHKFNGAPFTIQRLCELLIDPKQHYKRSDKFLRGLERNVLVVSTVDPYGRKVVADSGNKHLVNGMDLNGSPFFPRDSNISSTLPPVPGWVTSSVTVSPRVTTTNNIAATTEEAKQSQPSSQETSVTTNGVVGGLVSSLYSENGEQPLGVQTEEVVEETVVTMETSDVGPVATDGGEALADDEEEEEMGAEDTNASSSSSSSSSEELSTSDSGESAAVLSTQTSAVTNDPSIRPWASIANEGENSKDALPQQPETDAVGTVSKTITDVTPEQQSPTTQSTDQVVVGDAEVGRHSDILDHSFGFDTTLESRSVEVVQQSDSSASTPADVIESSTEADSPSSSCTSSSSLPFSHLRTYADVVSGSQKELTSEKMDVPDSACDSVTVLERLVDSVDMPPTQTSNTQPASDPMESDEPKPKRFKSDSDMSDVDNHQVSSSPSENVTEETPDLNKNATGSETSDCVMTETSECSQETTVEEESCHSEADPSPSQLSSDQLSRSSQEQACDDTVSHDTSSPPSQLSSSSDSQGFDMCREERKSMETPDESSLVTTTESMEHE</sequence>
<feature type="compositionally biased region" description="Low complexity" evidence="2">
    <location>
        <begin position="358"/>
        <end position="375"/>
    </location>
</feature>
<dbReference type="GO" id="GO:0019888">
    <property type="term" value="F:protein phosphatase regulator activity"/>
    <property type="evidence" value="ECO:0007669"/>
    <property type="project" value="InterPro"/>
</dbReference>